<organism evidence="3 4">
    <name type="scientific">Chryseobacterium oryzae</name>
    <dbReference type="NCBI Taxonomy" id="2929799"/>
    <lineage>
        <taxon>Bacteria</taxon>
        <taxon>Pseudomonadati</taxon>
        <taxon>Bacteroidota</taxon>
        <taxon>Flavobacteriia</taxon>
        <taxon>Flavobacteriales</taxon>
        <taxon>Weeksellaceae</taxon>
        <taxon>Chryseobacterium group</taxon>
        <taxon>Chryseobacterium</taxon>
    </lineage>
</organism>
<evidence type="ECO:0000256" key="2">
    <source>
        <dbReference type="SAM" id="Coils"/>
    </source>
</evidence>
<proteinExistence type="inferred from homology"/>
<evidence type="ECO:0000313" key="3">
    <source>
        <dbReference type="EMBL" id="UOE38778.1"/>
    </source>
</evidence>
<dbReference type="InterPro" id="IPR007157">
    <property type="entry name" value="PspA_VIPP1"/>
</dbReference>
<dbReference type="Pfam" id="PF04012">
    <property type="entry name" value="PspA_IM30"/>
    <property type="match status" value="1"/>
</dbReference>
<name>A0ABY4BHX1_9FLAO</name>
<evidence type="ECO:0000256" key="1">
    <source>
        <dbReference type="ARBA" id="ARBA00043985"/>
    </source>
</evidence>
<gene>
    <name evidence="3" type="ORF">MTP08_03100</name>
</gene>
<comment type="similarity">
    <text evidence="1">Belongs to the PspA/Vipp/IM30 family.</text>
</comment>
<dbReference type="PANTHER" id="PTHR31088:SF6">
    <property type="entry name" value="PHAGE SHOCK PROTEIN A"/>
    <property type="match status" value="1"/>
</dbReference>
<accession>A0ABY4BHX1</accession>
<dbReference type="PANTHER" id="PTHR31088">
    <property type="entry name" value="MEMBRANE-ASSOCIATED PROTEIN VIPP1, CHLOROPLASTIC"/>
    <property type="match status" value="1"/>
</dbReference>
<dbReference type="EMBL" id="CP094529">
    <property type="protein sequence ID" value="UOE38778.1"/>
    <property type="molecule type" value="Genomic_DNA"/>
</dbReference>
<dbReference type="Proteomes" id="UP000831068">
    <property type="component" value="Chromosome"/>
</dbReference>
<dbReference type="RefSeq" id="WP_243577006.1">
    <property type="nucleotide sequence ID" value="NZ_CP094529.1"/>
</dbReference>
<keyword evidence="4" id="KW-1185">Reference proteome</keyword>
<reference evidence="3 4" key="1">
    <citation type="submission" date="2022-03" db="EMBL/GenBank/DDBJ databases">
        <title>Chryseobacterium sp. isolated from the Andong Sikhe.</title>
        <authorList>
            <person name="Won M."/>
            <person name="Kim S.-J."/>
            <person name="Kwon S.-W."/>
        </authorList>
    </citation>
    <scope>NUCLEOTIDE SEQUENCE [LARGE SCALE GENOMIC DNA]</scope>
    <source>
        <strain evidence="3 4">ADR-1</strain>
    </source>
</reference>
<protein>
    <submittedName>
        <fullName evidence="3">PspA/IM30 family protein</fullName>
    </submittedName>
</protein>
<sequence>MNIFKRLYAIGKAEVNSVLENFEDPIKLTEAGIADMKDQLTESVEALAQLKALSIRKKNEAEAESLSAKDYYAKAVLLIQKSEKGEVNAADSDRLAKEALKKQTEAQKNAELLRSETEKLQDECEKMQTNIHQLKSNISKWENELRTLEARVQVSEATKDINRKMTQIDSSSAVSMLEKLKERVVQQEAVSEAYSELAKTGKSVDEEIDSLVNNADTEAEKALQKLKKTLKKG</sequence>
<keyword evidence="2" id="KW-0175">Coiled coil</keyword>
<feature type="coiled-coil region" evidence="2">
    <location>
        <begin position="96"/>
        <end position="232"/>
    </location>
</feature>
<evidence type="ECO:0000313" key="4">
    <source>
        <dbReference type="Proteomes" id="UP000831068"/>
    </source>
</evidence>